<dbReference type="GO" id="GO:0032259">
    <property type="term" value="P:methylation"/>
    <property type="evidence" value="ECO:0007669"/>
    <property type="project" value="UniProtKB-KW"/>
</dbReference>
<evidence type="ECO:0000313" key="8">
    <source>
        <dbReference type="Proteomes" id="UP001060368"/>
    </source>
</evidence>
<dbReference type="PIRSF" id="PIRSF015855">
    <property type="entry name" value="TypeIII_Mtase_mKpnI"/>
    <property type="match status" value="1"/>
</dbReference>
<accession>A0A9E7PQ56</accession>
<evidence type="ECO:0000256" key="2">
    <source>
        <dbReference type="ARBA" id="ARBA00022603"/>
    </source>
</evidence>
<evidence type="ECO:0000256" key="3">
    <source>
        <dbReference type="ARBA" id="ARBA00022679"/>
    </source>
</evidence>
<reference evidence="7" key="1">
    <citation type="submission" date="2022-04" db="EMBL/GenBank/DDBJ databases">
        <title>Complete genome of Methanoplanus endosymbiosus DSM 3599.</title>
        <authorList>
            <person name="Chen S.-C."/>
            <person name="You Y.-T."/>
            <person name="Zhou Y.-Z."/>
            <person name="Lai M.-C."/>
        </authorList>
    </citation>
    <scope>NUCLEOTIDE SEQUENCE</scope>
    <source>
        <strain evidence="7">DSM 3599</strain>
    </source>
</reference>
<comment type="similarity">
    <text evidence="1">Belongs to the N(4)/N(6)-methyltransferase family.</text>
</comment>
<dbReference type="InterPro" id="IPR002052">
    <property type="entry name" value="DNA_methylase_N6_adenine_CS"/>
</dbReference>
<dbReference type="KEGG" id="mend:L6E24_02305"/>
<evidence type="ECO:0000259" key="6">
    <source>
        <dbReference type="Pfam" id="PF01555"/>
    </source>
</evidence>
<evidence type="ECO:0000256" key="5">
    <source>
        <dbReference type="SAM" id="MobiDB-lite"/>
    </source>
</evidence>
<keyword evidence="2" id="KW-0489">Methyltransferase</keyword>
<dbReference type="Pfam" id="PF01555">
    <property type="entry name" value="N6_N4_Mtase"/>
    <property type="match status" value="1"/>
</dbReference>
<gene>
    <name evidence="7" type="ORF">L6E24_02305</name>
</gene>
<feature type="compositionally biased region" description="Basic and acidic residues" evidence="5">
    <location>
        <begin position="10"/>
        <end position="25"/>
    </location>
</feature>
<sequence length="666" mass="75975">MEYNKTEINNPEKSDYGSTKTEKNKISSSVFNPASENLKRLSAIFPSIIKDGQVDFEALKAELGEFEEVDKERYELTWAGKQQAKKTAAEGVSGRTLKYVPEDSKNPETTENLYIEGDNLEVLKLLQNSYMGKVKMIYIDPPYNTGKDFVYDDNFKESKKEYEKKTGQRDENDNPLVLNPETSGRFHANWLSMMYSRLRIVKNLLSDEGVIFISIDDHEYDNLKIILDEIFGVSSHVATAIWRSTDNSNNDAKQFSCDHNYTLVYSKCSNWQPQKISDLSKRKHFKNPDNDPKGPYFDGNPVNSPNYRKNLIYDLVSPQGDVIKPPKNGWRWAKETLEEKLSSGEIIFKLDGSGIRRRTYLCDMGGLPPSSLWIEFDKTGHNRQAKYELLELIPEDVYDTPKPTKLINYIMNLSNVKNNDIVIDFFSGSATTAHAVMQLNAEDGGNRKYIMVQYPEELDDTEKREKDNKEAIAFCDKLGIPRTISEIGKERIRRAGEKIKEEAGGKGKNADDLDIGFKVFKTADTNVRWIAEENGMDVSQTQLDDSSVSDKDLRDFMPDATDIDVAYEILLRQYDIPLSASMETLTDIGPRTYCFADAVVVCLEEELTPDIIDKIAAIEPMPHKVVFRDSAFGKDIALKVNTMERFDAMMKKHSDRTKQSYTVEYL</sequence>
<feature type="domain" description="DNA methylase N-4/N-6" evidence="6">
    <location>
        <begin position="134"/>
        <end position="454"/>
    </location>
</feature>
<proteinExistence type="inferred from homology"/>
<dbReference type="PRINTS" id="PR00506">
    <property type="entry name" value="D21N6MTFRASE"/>
</dbReference>
<dbReference type="InterPro" id="IPR002295">
    <property type="entry name" value="N4/N6-MTase_EcoPI_Mod-like"/>
</dbReference>
<evidence type="ECO:0000256" key="1">
    <source>
        <dbReference type="ARBA" id="ARBA00006594"/>
    </source>
</evidence>
<evidence type="ECO:0000256" key="4">
    <source>
        <dbReference type="ARBA" id="ARBA00022691"/>
    </source>
</evidence>
<dbReference type="InterPro" id="IPR029063">
    <property type="entry name" value="SAM-dependent_MTases_sf"/>
</dbReference>
<dbReference type="RefSeq" id="WP_257743121.1">
    <property type="nucleotide sequence ID" value="NZ_CP096115.1"/>
</dbReference>
<dbReference type="SUPFAM" id="SSF53335">
    <property type="entry name" value="S-adenosyl-L-methionine-dependent methyltransferases"/>
    <property type="match status" value="1"/>
</dbReference>
<dbReference type="REBASE" id="651332">
    <property type="entry name" value="M.Men3599ORF2305P"/>
</dbReference>
<dbReference type="GeneID" id="74306490"/>
<dbReference type="Proteomes" id="UP001060368">
    <property type="component" value="Chromosome"/>
</dbReference>
<dbReference type="InterPro" id="IPR002941">
    <property type="entry name" value="DNA_methylase_N4/N6"/>
</dbReference>
<protein>
    <submittedName>
        <fullName evidence="7">Site-specific DNA-methyltransferase</fullName>
    </submittedName>
</protein>
<feature type="region of interest" description="Disordered" evidence="5">
    <location>
        <begin position="1"/>
        <end position="28"/>
    </location>
</feature>
<evidence type="ECO:0000313" key="7">
    <source>
        <dbReference type="EMBL" id="UUX92979.1"/>
    </source>
</evidence>
<keyword evidence="8" id="KW-1185">Reference proteome</keyword>
<dbReference type="GO" id="GO:0008170">
    <property type="term" value="F:N-methyltransferase activity"/>
    <property type="evidence" value="ECO:0007669"/>
    <property type="project" value="InterPro"/>
</dbReference>
<keyword evidence="4" id="KW-0949">S-adenosyl-L-methionine</keyword>
<name>A0A9E7PQ56_9EURY</name>
<dbReference type="GO" id="GO:0003677">
    <property type="term" value="F:DNA binding"/>
    <property type="evidence" value="ECO:0007669"/>
    <property type="project" value="InterPro"/>
</dbReference>
<dbReference type="PROSITE" id="PS00092">
    <property type="entry name" value="N6_MTASE"/>
    <property type="match status" value="1"/>
</dbReference>
<organism evidence="7 8">
    <name type="scientific">Methanoplanus endosymbiosus</name>
    <dbReference type="NCBI Taxonomy" id="33865"/>
    <lineage>
        <taxon>Archaea</taxon>
        <taxon>Methanobacteriati</taxon>
        <taxon>Methanobacteriota</taxon>
        <taxon>Stenosarchaea group</taxon>
        <taxon>Methanomicrobia</taxon>
        <taxon>Methanomicrobiales</taxon>
        <taxon>Methanomicrobiaceae</taxon>
        <taxon>Methanoplanus</taxon>
    </lineage>
</organism>
<dbReference type="EMBL" id="CP096115">
    <property type="protein sequence ID" value="UUX92979.1"/>
    <property type="molecule type" value="Genomic_DNA"/>
</dbReference>
<dbReference type="AlphaFoldDB" id="A0A9E7PQ56"/>
<keyword evidence="3" id="KW-0808">Transferase</keyword>
<dbReference type="Gene3D" id="3.40.50.150">
    <property type="entry name" value="Vaccinia Virus protein VP39"/>
    <property type="match status" value="1"/>
</dbReference>